<dbReference type="InterPro" id="IPR005302">
    <property type="entry name" value="MoCF_Sase_C"/>
</dbReference>
<dbReference type="SUPFAM" id="SSF50800">
    <property type="entry name" value="PK beta-barrel domain-like"/>
    <property type="match status" value="1"/>
</dbReference>
<dbReference type="PANTHER" id="PTHR14237">
    <property type="entry name" value="MOLYBDOPTERIN COFACTOR SULFURASE MOSC"/>
    <property type="match status" value="1"/>
</dbReference>
<protein>
    <submittedName>
        <fullName evidence="2">Molybdenum cofactor sulfurase family protein</fullName>
    </submittedName>
</protein>
<feature type="domain" description="MOSC" evidence="1">
    <location>
        <begin position="46"/>
        <end position="206"/>
    </location>
</feature>
<proteinExistence type="predicted"/>
<evidence type="ECO:0000313" key="3">
    <source>
        <dbReference type="Proteomes" id="UP001153555"/>
    </source>
</evidence>
<organism evidence="2 3">
    <name type="scientific">Striga hermonthica</name>
    <name type="common">Purple witchweed</name>
    <name type="synonym">Buchnera hermonthica</name>
    <dbReference type="NCBI Taxonomy" id="68872"/>
    <lineage>
        <taxon>Eukaryota</taxon>
        <taxon>Viridiplantae</taxon>
        <taxon>Streptophyta</taxon>
        <taxon>Embryophyta</taxon>
        <taxon>Tracheophyta</taxon>
        <taxon>Spermatophyta</taxon>
        <taxon>Magnoliopsida</taxon>
        <taxon>eudicotyledons</taxon>
        <taxon>Gunneridae</taxon>
        <taxon>Pentapetalae</taxon>
        <taxon>asterids</taxon>
        <taxon>lamiids</taxon>
        <taxon>Lamiales</taxon>
        <taxon>Orobanchaceae</taxon>
        <taxon>Buchnereae</taxon>
        <taxon>Striga</taxon>
    </lineage>
</organism>
<dbReference type="OrthoDB" id="17255at2759"/>
<reference evidence="2" key="1">
    <citation type="submission" date="2019-12" db="EMBL/GenBank/DDBJ databases">
        <authorList>
            <person name="Scholes J."/>
        </authorList>
    </citation>
    <scope>NUCLEOTIDE SEQUENCE</scope>
</reference>
<evidence type="ECO:0000313" key="2">
    <source>
        <dbReference type="EMBL" id="CAA0832464.1"/>
    </source>
</evidence>
<evidence type="ECO:0000259" key="1">
    <source>
        <dbReference type="PROSITE" id="PS51340"/>
    </source>
</evidence>
<comment type="caution">
    <text evidence="2">The sequence shown here is derived from an EMBL/GenBank/DDBJ whole genome shotgun (WGS) entry which is preliminary data.</text>
</comment>
<keyword evidence="3" id="KW-1185">Reference proteome</keyword>
<dbReference type="GO" id="GO:0003824">
    <property type="term" value="F:catalytic activity"/>
    <property type="evidence" value="ECO:0007669"/>
    <property type="project" value="InterPro"/>
</dbReference>
<dbReference type="Proteomes" id="UP001153555">
    <property type="component" value="Unassembled WGS sequence"/>
</dbReference>
<dbReference type="Pfam" id="PF03473">
    <property type="entry name" value="MOSC"/>
    <property type="match status" value="1"/>
</dbReference>
<dbReference type="EMBL" id="CACSLK010027833">
    <property type="protein sequence ID" value="CAA0832464.1"/>
    <property type="molecule type" value="Genomic_DNA"/>
</dbReference>
<dbReference type="InterPro" id="IPR011037">
    <property type="entry name" value="Pyrv_Knase-like_insert_dom_sf"/>
</dbReference>
<name>A0A9N7NNP0_STRHE</name>
<dbReference type="SUPFAM" id="SSF141673">
    <property type="entry name" value="MOSC N-terminal domain-like"/>
    <property type="match status" value="1"/>
</dbReference>
<gene>
    <name evidence="2" type="ORF">SHERM_27759</name>
</gene>
<dbReference type="GO" id="GO:0030170">
    <property type="term" value="F:pyridoxal phosphate binding"/>
    <property type="evidence" value="ECO:0007669"/>
    <property type="project" value="InterPro"/>
</dbReference>
<dbReference type="InterPro" id="IPR005303">
    <property type="entry name" value="MOCOS_middle"/>
</dbReference>
<accession>A0A9N7NNP0</accession>
<dbReference type="PANTHER" id="PTHR14237:SF19">
    <property type="entry name" value="MITOCHONDRIAL AMIDOXIME REDUCING COMPONENT 1"/>
    <property type="match status" value="1"/>
</dbReference>
<dbReference type="GO" id="GO:0030151">
    <property type="term" value="F:molybdenum ion binding"/>
    <property type="evidence" value="ECO:0007669"/>
    <property type="project" value="InterPro"/>
</dbReference>
<dbReference type="Pfam" id="PF03476">
    <property type="entry name" value="MOSC_N"/>
    <property type="match status" value="1"/>
</dbReference>
<dbReference type="AlphaFoldDB" id="A0A9N7NNP0"/>
<dbReference type="PROSITE" id="PS51340">
    <property type="entry name" value="MOSC"/>
    <property type="match status" value="1"/>
</dbReference>
<dbReference type="GO" id="GO:0032787">
    <property type="term" value="P:monocarboxylic acid metabolic process"/>
    <property type="evidence" value="ECO:0007669"/>
    <property type="project" value="UniProtKB-ARBA"/>
</dbReference>
<sequence>MNVVKVPLVEPRAIANGISVWNWHGSAFDEGDEVAAWFSNYLEKPSRLVRFNEESESRAVMSELCVGHAIRFSDAYPFHLLSQSSMDALNSQLSEPVPVNRFRPNLLIDGCEPFSEDLWNEVEINGLTFSAGELCWRCKIPTINQDTAVGGSEPNETLKNFRSGRVLFPNKEKQRGRVYVGTFMVCSNDTAETEKAIRVGDHIHVLKTFSSYAECPV</sequence>